<evidence type="ECO:0000313" key="1">
    <source>
        <dbReference type="EMBL" id="KGN50645.1"/>
    </source>
</evidence>
<reference evidence="1 2" key="4">
    <citation type="journal article" date="2011" name="BMC Genomics">
        <title>RNA-Seq improves annotation of protein-coding genes in the cucumber genome.</title>
        <authorList>
            <person name="Li Z."/>
            <person name="Zhang Z."/>
            <person name="Yan P."/>
            <person name="Huang S."/>
            <person name="Fei Z."/>
            <person name="Lin K."/>
        </authorList>
    </citation>
    <scope>NUCLEOTIDE SEQUENCE [LARGE SCALE GENOMIC DNA]</scope>
    <source>
        <strain evidence="2">cv. 9930</strain>
    </source>
</reference>
<gene>
    <name evidence="1" type="ORF">Csa_5G200560</name>
</gene>
<reference evidence="1 2" key="2">
    <citation type="journal article" date="2009" name="PLoS ONE">
        <title>An integrated genetic and cytogenetic map of the cucumber genome.</title>
        <authorList>
            <person name="Ren Y."/>
            <person name="Zhang Z."/>
            <person name="Liu J."/>
            <person name="Staub J.E."/>
            <person name="Han Y."/>
            <person name="Cheng Z."/>
            <person name="Li X."/>
            <person name="Lu J."/>
            <person name="Miao H."/>
            <person name="Kang H."/>
            <person name="Xie B."/>
            <person name="Gu X."/>
            <person name="Wang X."/>
            <person name="Du Y."/>
            <person name="Jin W."/>
            <person name="Huang S."/>
        </authorList>
    </citation>
    <scope>NUCLEOTIDE SEQUENCE [LARGE SCALE GENOMIC DNA]</scope>
    <source>
        <strain evidence="2">cv. 9930</strain>
    </source>
</reference>
<name>A0A0A0KLW3_CUCSA</name>
<proteinExistence type="predicted"/>
<keyword evidence="2" id="KW-1185">Reference proteome</keyword>
<dbReference type="Proteomes" id="UP000029981">
    <property type="component" value="Chromosome 5"/>
</dbReference>
<reference evidence="1 2" key="1">
    <citation type="journal article" date="2009" name="Nat. Genet.">
        <title>The genome of the cucumber, Cucumis sativus L.</title>
        <authorList>
            <person name="Huang S."/>
            <person name="Li R."/>
            <person name="Zhang Z."/>
            <person name="Li L."/>
            <person name="Gu X."/>
            <person name="Fan W."/>
            <person name="Lucas W.J."/>
            <person name="Wang X."/>
            <person name="Xie B."/>
            <person name="Ni P."/>
            <person name="Ren Y."/>
            <person name="Zhu H."/>
            <person name="Li J."/>
            <person name="Lin K."/>
            <person name="Jin W."/>
            <person name="Fei Z."/>
            <person name="Li G."/>
            <person name="Staub J."/>
            <person name="Kilian A."/>
            <person name="van der Vossen E.A."/>
            <person name="Wu Y."/>
            <person name="Guo J."/>
            <person name="He J."/>
            <person name="Jia Z."/>
            <person name="Ren Y."/>
            <person name="Tian G."/>
            <person name="Lu Y."/>
            <person name="Ruan J."/>
            <person name="Qian W."/>
            <person name="Wang M."/>
            <person name="Huang Q."/>
            <person name="Li B."/>
            <person name="Xuan Z."/>
            <person name="Cao J."/>
            <person name="Asan"/>
            <person name="Wu Z."/>
            <person name="Zhang J."/>
            <person name="Cai Q."/>
            <person name="Bai Y."/>
            <person name="Zhao B."/>
            <person name="Han Y."/>
            <person name="Li Y."/>
            <person name="Li X."/>
            <person name="Wang S."/>
            <person name="Shi Q."/>
            <person name="Liu S."/>
            <person name="Cho W.K."/>
            <person name="Kim J.Y."/>
            <person name="Xu Y."/>
            <person name="Heller-Uszynska K."/>
            <person name="Miao H."/>
            <person name="Cheng Z."/>
            <person name="Zhang S."/>
            <person name="Wu J."/>
            <person name="Yang Y."/>
            <person name="Kang H."/>
            <person name="Li M."/>
            <person name="Liang H."/>
            <person name="Ren X."/>
            <person name="Shi Z."/>
            <person name="Wen M."/>
            <person name="Jian M."/>
            <person name="Yang H."/>
            <person name="Zhang G."/>
            <person name="Yang Z."/>
            <person name="Chen R."/>
            <person name="Liu S."/>
            <person name="Li J."/>
            <person name="Ma L."/>
            <person name="Liu H."/>
            <person name="Zhou Y."/>
            <person name="Zhao J."/>
            <person name="Fang X."/>
            <person name="Li G."/>
            <person name="Fang L."/>
            <person name="Li Y."/>
            <person name="Liu D."/>
            <person name="Zheng H."/>
            <person name="Zhang Y."/>
            <person name="Qin N."/>
            <person name="Li Z."/>
            <person name="Yang G."/>
            <person name="Yang S."/>
            <person name="Bolund L."/>
            <person name="Kristiansen K."/>
            <person name="Zheng H."/>
            <person name="Li S."/>
            <person name="Zhang X."/>
            <person name="Yang H."/>
            <person name="Wang J."/>
            <person name="Sun R."/>
            <person name="Zhang B."/>
            <person name="Jiang S."/>
            <person name="Wang J."/>
            <person name="Du Y."/>
            <person name="Li S."/>
        </authorList>
    </citation>
    <scope>NUCLEOTIDE SEQUENCE [LARGE SCALE GENOMIC DNA]</scope>
    <source>
        <strain evidence="2">cv. 9930</strain>
    </source>
</reference>
<accession>A0A0A0KLW3</accession>
<organism evidence="1 2">
    <name type="scientific">Cucumis sativus</name>
    <name type="common">Cucumber</name>
    <dbReference type="NCBI Taxonomy" id="3659"/>
    <lineage>
        <taxon>Eukaryota</taxon>
        <taxon>Viridiplantae</taxon>
        <taxon>Streptophyta</taxon>
        <taxon>Embryophyta</taxon>
        <taxon>Tracheophyta</taxon>
        <taxon>Spermatophyta</taxon>
        <taxon>Magnoliopsida</taxon>
        <taxon>eudicotyledons</taxon>
        <taxon>Gunneridae</taxon>
        <taxon>Pentapetalae</taxon>
        <taxon>rosids</taxon>
        <taxon>fabids</taxon>
        <taxon>Cucurbitales</taxon>
        <taxon>Cucurbitaceae</taxon>
        <taxon>Benincaseae</taxon>
        <taxon>Cucumis</taxon>
    </lineage>
</organism>
<reference evidence="1 2" key="3">
    <citation type="journal article" date="2010" name="BMC Genomics">
        <title>Transcriptome sequencing and comparative analysis of cucumber flowers with different sex types.</title>
        <authorList>
            <person name="Guo S."/>
            <person name="Zheng Y."/>
            <person name="Joung J.G."/>
            <person name="Liu S."/>
            <person name="Zhang Z."/>
            <person name="Crasta O.R."/>
            <person name="Sobral B.W."/>
            <person name="Xu Y."/>
            <person name="Huang S."/>
            <person name="Fei Z."/>
        </authorList>
    </citation>
    <scope>NUCLEOTIDE SEQUENCE [LARGE SCALE GENOMIC DNA]</scope>
    <source>
        <strain evidence="2">cv. 9930</strain>
    </source>
</reference>
<dbReference type="Gramene" id="KGN50645">
    <property type="protein sequence ID" value="KGN50645"/>
    <property type="gene ID" value="Csa_5G200560"/>
</dbReference>
<dbReference type="AlphaFoldDB" id="A0A0A0KLW3"/>
<dbReference type="EMBL" id="CM002926">
    <property type="protein sequence ID" value="KGN50645.1"/>
    <property type="molecule type" value="Genomic_DNA"/>
</dbReference>
<sequence length="67" mass="7794">MSLCARIKFGVLRCSKATPWGHRFTHNLTIMFYSVAHSIMGRHKTTRQKLISTELTTLHFTFKLLKT</sequence>
<protein>
    <submittedName>
        <fullName evidence="1">Uncharacterized protein</fullName>
    </submittedName>
</protein>
<evidence type="ECO:0000313" key="2">
    <source>
        <dbReference type="Proteomes" id="UP000029981"/>
    </source>
</evidence>